<dbReference type="Gene3D" id="3.40.710.10">
    <property type="entry name" value="DD-peptidase/beta-lactamase superfamily"/>
    <property type="match status" value="2"/>
</dbReference>
<evidence type="ECO:0000256" key="2">
    <source>
        <dbReference type="ARBA" id="ARBA00022801"/>
    </source>
</evidence>
<dbReference type="NCBIfam" id="TIGR00666">
    <property type="entry name" value="PBP4"/>
    <property type="match status" value="1"/>
</dbReference>
<evidence type="ECO:0000313" key="5">
    <source>
        <dbReference type="Proteomes" id="UP000064912"/>
    </source>
</evidence>
<dbReference type="Gene3D" id="3.50.80.20">
    <property type="entry name" value="D-Ala-D-Ala carboxypeptidase C, peptidase S13"/>
    <property type="match status" value="1"/>
</dbReference>
<evidence type="ECO:0000256" key="3">
    <source>
        <dbReference type="SAM" id="SignalP"/>
    </source>
</evidence>
<feature type="signal peptide" evidence="3">
    <location>
        <begin position="1"/>
        <end position="27"/>
    </location>
</feature>
<dbReference type="KEGG" id="rsu:NHU_02879"/>
<dbReference type="Pfam" id="PF02113">
    <property type="entry name" value="Peptidase_S13"/>
    <property type="match status" value="1"/>
</dbReference>
<evidence type="ECO:0000313" key="4">
    <source>
        <dbReference type="EMBL" id="BAQ70026.1"/>
    </source>
</evidence>
<dbReference type="SUPFAM" id="SSF56601">
    <property type="entry name" value="beta-lactamase/transpeptidase-like"/>
    <property type="match status" value="1"/>
</dbReference>
<dbReference type="InterPro" id="IPR000667">
    <property type="entry name" value="Peptidase_S13"/>
</dbReference>
<feature type="chain" id="PRO_5002300934" evidence="3">
    <location>
        <begin position="28"/>
        <end position="496"/>
    </location>
</feature>
<keyword evidence="2" id="KW-0378">Hydrolase</keyword>
<dbReference type="PROSITE" id="PS51318">
    <property type="entry name" value="TAT"/>
    <property type="match status" value="1"/>
</dbReference>
<name>A0A0D6B4M3_RHOSU</name>
<dbReference type="PRINTS" id="PR00922">
    <property type="entry name" value="DADACBPTASE3"/>
</dbReference>
<dbReference type="AlphaFoldDB" id="A0A0D6B4M3"/>
<keyword evidence="4" id="KW-0121">Carboxypeptidase</keyword>
<dbReference type="EMBL" id="AP014800">
    <property type="protein sequence ID" value="BAQ70026.1"/>
    <property type="molecule type" value="Genomic_DNA"/>
</dbReference>
<dbReference type="GO" id="GO:0006508">
    <property type="term" value="P:proteolysis"/>
    <property type="evidence" value="ECO:0007669"/>
    <property type="project" value="InterPro"/>
</dbReference>
<dbReference type="PATRIC" id="fig|35806.4.peg.2957"/>
<keyword evidence="4" id="KW-0645">Protease</keyword>
<keyword evidence="3" id="KW-0732">Signal</keyword>
<dbReference type="GO" id="GO:0000270">
    <property type="term" value="P:peptidoglycan metabolic process"/>
    <property type="evidence" value="ECO:0007669"/>
    <property type="project" value="TreeGrafter"/>
</dbReference>
<evidence type="ECO:0000256" key="1">
    <source>
        <dbReference type="ARBA" id="ARBA00006096"/>
    </source>
</evidence>
<reference evidence="4 5" key="1">
    <citation type="submission" date="2015-02" db="EMBL/GenBank/DDBJ databases">
        <title>Genome sequene of Rhodovulum sulfidophilum DSM 2351.</title>
        <authorList>
            <person name="Nagao N."/>
        </authorList>
    </citation>
    <scope>NUCLEOTIDE SEQUENCE [LARGE SCALE GENOMIC DNA]</scope>
    <source>
        <strain evidence="4 5">DSM 2351</strain>
    </source>
</reference>
<dbReference type="PANTHER" id="PTHR30023">
    <property type="entry name" value="D-ALANYL-D-ALANINE CARBOXYPEPTIDASE"/>
    <property type="match status" value="1"/>
</dbReference>
<dbReference type="eggNOG" id="COG2027">
    <property type="taxonomic scope" value="Bacteria"/>
</dbReference>
<proteinExistence type="inferred from homology"/>
<protein>
    <submittedName>
        <fullName evidence="4">D-alanyl-D-alanine carboxypeptidase</fullName>
    </submittedName>
</protein>
<dbReference type="GO" id="GO:0004185">
    <property type="term" value="F:serine-type carboxypeptidase activity"/>
    <property type="evidence" value="ECO:0007669"/>
    <property type="project" value="InterPro"/>
</dbReference>
<organism evidence="4 5">
    <name type="scientific">Rhodovulum sulfidophilum</name>
    <name type="common">Rhodobacter sulfidophilus</name>
    <dbReference type="NCBI Taxonomy" id="35806"/>
    <lineage>
        <taxon>Bacteria</taxon>
        <taxon>Pseudomonadati</taxon>
        <taxon>Pseudomonadota</taxon>
        <taxon>Alphaproteobacteria</taxon>
        <taxon>Rhodobacterales</taxon>
        <taxon>Paracoccaceae</taxon>
        <taxon>Rhodovulum</taxon>
    </lineage>
</organism>
<dbReference type="Proteomes" id="UP000064912">
    <property type="component" value="Chromosome"/>
</dbReference>
<dbReference type="PANTHER" id="PTHR30023:SF0">
    <property type="entry name" value="PENICILLIN-SENSITIVE CARBOXYPEPTIDASE A"/>
    <property type="match status" value="1"/>
</dbReference>
<accession>A0A0D6B4M3</accession>
<gene>
    <name evidence="4" type="ORF">NHU_02879</name>
</gene>
<dbReference type="InterPro" id="IPR012338">
    <property type="entry name" value="Beta-lactam/transpept-like"/>
</dbReference>
<sequence>MKTSKTSFTRRLFLGGLLAAPASSALGASLERSLVPRPRPEQSGGIADPAQLVERARLTGKVAFAIADLETGALLEAHRPQLGLPPASVAKSVTALYALDALGPEFRFTTRLIATGPIMGGRLEGDLVLVGSGDPTLDTDQLGELAAQLRANGVTEVAGRFLYHAGALPKIAAIDPDQPPQVGYNPALSGLNLNFNRVHFEWRRASDGYAVTMDARARRYSPEVGVARMLVVDRKAPVYTYASKGGIDEWTVARGALGAEGARWLPVRRPALYCAEVFQTLASAQGIAMARPEALAGSAEAFQIGRIDSAPLSEILRGMLKYSTNVTAEAVGLAATIARGGQPKDLAQSGQAMTEWMAARMGAQKARFVDHSGLGDASRLSPLELVRTLAIAAPEGQLRPLLKDVPLRDASGRPMRAHPVKVEAKTGTLNFVSALAGYIGQPGGRQMAFAIFSADEERRARIRPEEMERPRGGRAWLTRARMLQHELLRRWAETYA</sequence>
<comment type="similarity">
    <text evidence="1">Belongs to the peptidase S13 family.</text>
</comment>
<dbReference type="InterPro" id="IPR006311">
    <property type="entry name" value="TAT_signal"/>
</dbReference>